<dbReference type="Pfam" id="PF13310">
    <property type="entry name" value="Virulence_RhuM"/>
    <property type="match status" value="1"/>
</dbReference>
<dbReference type="PANTHER" id="PTHR35810">
    <property type="entry name" value="CYTOPLASMIC PROTEIN-RELATED"/>
    <property type="match status" value="1"/>
</dbReference>
<evidence type="ECO:0000313" key="1">
    <source>
        <dbReference type="EMBL" id="BCE70533.1"/>
    </source>
</evidence>
<gene>
    <name evidence="1" type="ORF">XF8B_06440</name>
</gene>
<accession>A0A810B3Q1</accession>
<sequence>MAPLPTEPVHLIEDAATGDRFLVYGTEKGLRVELRYEGDTLWMTQPQIAELFGVTRQMVNAHLNNIYDEGELDRESTCKESLQVRDEGGREVSRKTLMHNLDAIIAVGYRVSSKQGTIFRRWATDKLVQFATKGFVIDAEHLKAPDARDRVAELKEIIRDIRSDEANVYREIKQICAMCSDYDPKSPTWHAFYAHTQAKLMYAVTTHTPSEMVYSRANADYPNMGLRTWKGDNVTQADVDVSKNYLAEGELREFNRLTVILLDIFEDQLDLGKINTMAEIEALLDKQLKSLNRNLLRGGGSVKTEQAKARALEQYKAFNEKRKALRFAEADAALKALKAEEKSLPKTRRGGPRT</sequence>
<name>A0A810B3Q1_9BRAD</name>
<dbReference type="InterPro" id="IPR011204">
    <property type="entry name" value="Virulence_RhuM-like"/>
</dbReference>
<dbReference type="AlphaFoldDB" id="A0A810B3Q1"/>
<dbReference type="PANTHER" id="PTHR35810:SF1">
    <property type="entry name" value="CYTOPLASMIC PROTEIN"/>
    <property type="match status" value="1"/>
</dbReference>
<organism evidence="1">
    <name type="scientific">Bradyrhizobium diazoefficiens</name>
    <dbReference type="NCBI Taxonomy" id="1355477"/>
    <lineage>
        <taxon>Bacteria</taxon>
        <taxon>Pseudomonadati</taxon>
        <taxon>Pseudomonadota</taxon>
        <taxon>Alphaproteobacteria</taxon>
        <taxon>Hyphomicrobiales</taxon>
        <taxon>Nitrobacteraceae</taxon>
        <taxon>Bradyrhizobium</taxon>
    </lineage>
</organism>
<protein>
    <submittedName>
        <fullName evidence="1">DNA-binding protein</fullName>
    </submittedName>
</protein>
<dbReference type="PIRSF" id="PIRSF015268">
    <property type="entry name" value="Virulence_RhuM"/>
    <property type="match status" value="1"/>
</dbReference>
<dbReference type="GO" id="GO:0003677">
    <property type="term" value="F:DNA binding"/>
    <property type="evidence" value="ECO:0007669"/>
    <property type="project" value="UniProtKB-KW"/>
</dbReference>
<proteinExistence type="predicted"/>
<keyword evidence="1" id="KW-0238">DNA-binding</keyword>
<reference evidence="1" key="1">
    <citation type="submission" date="2020-05" db="EMBL/GenBank/DDBJ databases">
        <title>Complete genome sequence of Bradyrhizobium diazoefficiens XF8 isolated from soybean nodule.</title>
        <authorList>
            <person name="Noda R."/>
            <person name="Kakizaki K."/>
            <person name="Minamisawa K."/>
        </authorList>
    </citation>
    <scope>NUCLEOTIDE SEQUENCE</scope>
    <source>
        <strain evidence="1">XF8</strain>
    </source>
</reference>
<dbReference type="EMBL" id="AP023097">
    <property type="protein sequence ID" value="BCE70533.1"/>
    <property type="molecule type" value="Genomic_DNA"/>
</dbReference>